<dbReference type="OrthoDB" id="10669615at2759"/>
<accession>A0A0D7BV23</accession>
<gene>
    <name evidence="2" type="ORF">CYLTODRAFT_448016</name>
</gene>
<dbReference type="EMBL" id="KN880431">
    <property type="protein sequence ID" value="KIY74252.1"/>
    <property type="molecule type" value="Genomic_DNA"/>
</dbReference>
<evidence type="ECO:0000313" key="3">
    <source>
        <dbReference type="Proteomes" id="UP000054007"/>
    </source>
</evidence>
<organism evidence="2 3">
    <name type="scientific">Cylindrobasidium torrendii FP15055 ss-10</name>
    <dbReference type="NCBI Taxonomy" id="1314674"/>
    <lineage>
        <taxon>Eukaryota</taxon>
        <taxon>Fungi</taxon>
        <taxon>Dikarya</taxon>
        <taxon>Basidiomycota</taxon>
        <taxon>Agaricomycotina</taxon>
        <taxon>Agaricomycetes</taxon>
        <taxon>Agaricomycetidae</taxon>
        <taxon>Agaricales</taxon>
        <taxon>Marasmiineae</taxon>
        <taxon>Physalacriaceae</taxon>
        <taxon>Cylindrobasidium</taxon>
    </lineage>
</organism>
<feature type="compositionally biased region" description="Low complexity" evidence="1">
    <location>
        <begin position="32"/>
        <end position="41"/>
    </location>
</feature>
<dbReference type="Proteomes" id="UP000054007">
    <property type="component" value="Unassembled WGS sequence"/>
</dbReference>
<evidence type="ECO:0000256" key="1">
    <source>
        <dbReference type="SAM" id="MobiDB-lite"/>
    </source>
</evidence>
<feature type="compositionally biased region" description="Basic and acidic residues" evidence="1">
    <location>
        <begin position="97"/>
        <end position="115"/>
    </location>
</feature>
<feature type="compositionally biased region" description="Pro residues" evidence="1">
    <location>
        <begin position="241"/>
        <end position="251"/>
    </location>
</feature>
<feature type="compositionally biased region" description="Polar residues" evidence="1">
    <location>
        <begin position="279"/>
        <end position="301"/>
    </location>
</feature>
<feature type="compositionally biased region" description="Low complexity" evidence="1">
    <location>
        <begin position="333"/>
        <end position="342"/>
    </location>
</feature>
<feature type="compositionally biased region" description="Polar residues" evidence="1">
    <location>
        <begin position="127"/>
        <end position="146"/>
    </location>
</feature>
<name>A0A0D7BV23_9AGAR</name>
<keyword evidence="3" id="KW-1185">Reference proteome</keyword>
<protein>
    <submittedName>
        <fullName evidence="2">Uncharacterized protein</fullName>
    </submittedName>
</protein>
<feature type="compositionally biased region" description="Basic and acidic residues" evidence="1">
    <location>
        <begin position="42"/>
        <end position="52"/>
    </location>
</feature>
<sequence>MRTPVRTPTPPVRRKESRSPPSRSPSPPTPPRVVSRLPVRSAVHDPLEESGRGRGMFRGRGGRGAHYWARGRGARPFESNADRFPTRQPPTGPRQLMQDRMDVDPKPQPSRDRTPPPKTPPPQDTQMDSLLSEAQQDLSMPEQQSVPEPMPNVQLPQVDDASMQVDSLSPVVSSSLSVPAGSIIADKTIIEPEPASTVTSPPRSISPVVSPSVAVPQPIAPIPSLPAHIPRRISEDTKQPSPSPSPGPSSLPSPIHMSLPVRPDHARRRPALWTGMPVNPSSDSPMSGIEKTNGNTPTTPDIPTPRYETPSRIDPSIMRLSTPTVGTPRIESPRIPAGPRGNPRGRGGASGSAAVPHATIPYVHKYATNPRVKRDLAKIDATMKHIGELRENRNALKAALDGGVSVANVRIRVTSQMDGHGRRQDTEVTRDRVVWKGPDGEWSNTVFGYTNTGIETDKPTVRQSLNELKGMVLPKTEGSVIARKRAEWELEMTRMDLAAAETRRACAERLMEAAKLGVLGIEYGAT</sequence>
<reference evidence="2 3" key="1">
    <citation type="journal article" date="2015" name="Fungal Genet. Biol.">
        <title>Evolution of novel wood decay mechanisms in Agaricales revealed by the genome sequences of Fistulina hepatica and Cylindrobasidium torrendii.</title>
        <authorList>
            <person name="Floudas D."/>
            <person name="Held B.W."/>
            <person name="Riley R."/>
            <person name="Nagy L.G."/>
            <person name="Koehler G."/>
            <person name="Ransdell A.S."/>
            <person name="Younus H."/>
            <person name="Chow J."/>
            <person name="Chiniquy J."/>
            <person name="Lipzen A."/>
            <person name="Tritt A."/>
            <person name="Sun H."/>
            <person name="Haridas S."/>
            <person name="LaButti K."/>
            <person name="Ohm R.A."/>
            <person name="Kues U."/>
            <person name="Blanchette R.A."/>
            <person name="Grigoriev I.V."/>
            <person name="Minto R.E."/>
            <person name="Hibbett D.S."/>
        </authorList>
    </citation>
    <scope>NUCLEOTIDE SEQUENCE [LARGE SCALE GENOMIC DNA]</scope>
    <source>
        <strain evidence="2 3">FP15055 ss-10</strain>
    </source>
</reference>
<feature type="compositionally biased region" description="Pro residues" evidence="1">
    <location>
        <begin position="22"/>
        <end position="31"/>
    </location>
</feature>
<evidence type="ECO:0000313" key="2">
    <source>
        <dbReference type="EMBL" id="KIY74252.1"/>
    </source>
</evidence>
<feature type="region of interest" description="Disordered" evidence="1">
    <location>
        <begin position="234"/>
        <end position="354"/>
    </location>
</feature>
<proteinExistence type="predicted"/>
<dbReference type="AlphaFoldDB" id="A0A0D7BV23"/>
<feature type="region of interest" description="Disordered" evidence="1">
    <location>
        <begin position="1"/>
        <end position="155"/>
    </location>
</feature>